<sequence>MFTDQIISIIIFGTLLLYIAPMLGILSRIKIYKLTNVKLCYVLAFMPVINLIIFIYIYGQCY</sequence>
<dbReference type="Proteomes" id="UP001358193">
    <property type="component" value="Segment"/>
</dbReference>
<evidence type="ECO:0000256" key="1">
    <source>
        <dbReference type="SAM" id="Phobius"/>
    </source>
</evidence>
<keyword evidence="1" id="KW-0812">Transmembrane</keyword>
<reference evidence="2 3" key="1">
    <citation type="submission" date="2023-11" db="EMBL/GenBank/DDBJ databases">
        <authorList>
            <person name="Cook R."/>
            <person name="Crisci M."/>
            <person name="Pye H."/>
            <person name="Adriaenssens E."/>
            <person name="Santini J."/>
        </authorList>
    </citation>
    <scope>NUCLEOTIDE SEQUENCE [LARGE SCALE GENOMIC DNA]</scope>
    <source>
        <strain evidence="2">Lak_Megaphage_Sonny</strain>
    </source>
</reference>
<dbReference type="EMBL" id="OR769223">
    <property type="protein sequence ID" value="WQJ53887.1"/>
    <property type="molecule type" value="Genomic_DNA"/>
</dbReference>
<organism evidence="2 3">
    <name type="scientific">phage Lak_Megaphage_Sonny</name>
    <dbReference type="NCBI Taxonomy" id="3109229"/>
    <lineage>
        <taxon>Viruses</taxon>
        <taxon>Duplodnaviria</taxon>
        <taxon>Heunggongvirae</taxon>
        <taxon>Uroviricota</taxon>
        <taxon>Caudoviricetes</taxon>
        <taxon>Caudoviricetes code 15 clade</taxon>
    </lineage>
</organism>
<keyword evidence="1" id="KW-1133">Transmembrane helix</keyword>
<evidence type="ECO:0000313" key="2">
    <source>
        <dbReference type="EMBL" id="WQJ53887.1"/>
    </source>
</evidence>
<keyword evidence="3" id="KW-1185">Reference proteome</keyword>
<proteinExistence type="predicted"/>
<protein>
    <submittedName>
        <fullName evidence="2">Uncharacterized protein</fullName>
    </submittedName>
</protein>
<name>A0ABZ0Z3U0_9CAUD</name>
<accession>A0ABZ0Z3U0</accession>
<feature type="transmembrane region" description="Helical" evidence="1">
    <location>
        <begin position="39"/>
        <end position="59"/>
    </location>
</feature>
<evidence type="ECO:0000313" key="3">
    <source>
        <dbReference type="Proteomes" id="UP001358193"/>
    </source>
</evidence>
<feature type="transmembrane region" description="Helical" evidence="1">
    <location>
        <begin position="6"/>
        <end position="27"/>
    </location>
</feature>
<keyword evidence="1" id="KW-0472">Membrane</keyword>